<reference evidence="2" key="1">
    <citation type="journal article" date="2020" name="Stud. Mycol.">
        <title>101 Dothideomycetes genomes: a test case for predicting lifestyles and emergence of pathogens.</title>
        <authorList>
            <person name="Haridas S."/>
            <person name="Albert R."/>
            <person name="Binder M."/>
            <person name="Bloem J."/>
            <person name="Labutti K."/>
            <person name="Salamov A."/>
            <person name="Andreopoulos B."/>
            <person name="Baker S."/>
            <person name="Barry K."/>
            <person name="Bills G."/>
            <person name="Bluhm B."/>
            <person name="Cannon C."/>
            <person name="Castanera R."/>
            <person name="Culley D."/>
            <person name="Daum C."/>
            <person name="Ezra D."/>
            <person name="Gonzalez J."/>
            <person name="Henrissat B."/>
            <person name="Kuo A."/>
            <person name="Liang C."/>
            <person name="Lipzen A."/>
            <person name="Lutzoni F."/>
            <person name="Magnuson J."/>
            <person name="Mondo S."/>
            <person name="Nolan M."/>
            <person name="Ohm R."/>
            <person name="Pangilinan J."/>
            <person name="Park H.-J."/>
            <person name="Ramirez L."/>
            <person name="Alfaro M."/>
            <person name="Sun H."/>
            <person name="Tritt A."/>
            <person name="Yoshinaga Y."/>
            <person name="Zwiers L.-H."/>
            <person name="Turgeon B."/>
            <person name="Goodwin S."/>
            <person name="Spatafora J."/>
            <person name="Crous P."/>
            <person name="Grigoriev I."/>
        </authorList>
    </citation>
    <scope>NUCLEOTIDE SEQUENCE</scope>
    <source>
        <strain evidence="2">CBS 207.26</strain>
    </source>
</reference>
<organism evidence="2 3">
    <name type="scientific">Zopfia rhizophila CBS 207.26</name>
    <dbReference type="NCBI Taxonomy" id="1314779"/>
    <lineage>
        <taxon>Eukaryota</taxon>
        <taxon>Fungi</taxon>
        <taxon>Dikarya</taxon>
        <taxon>Ascomycota</taxon>
        <taxon>Pezizomycotina</taxon>
        <taxon>Dothideomycetes</taxon>
        <taxon>Dothideomycetes incertae sedis</taxon>
        <taxon>Zopfiaceae</taxon>
        <taxon>Zopfia</taxon>
    </lineage>
</organism>
<sequence length="66" mass="7426">KYGIQDKDTYNFDETGFMLGIITSLLVVTGLERRSKRKVVQPGDREWITVIQGINAAGWAIPPFTI</sequence>
<keyword evidence="1" id="KW-0472">Membrane</keyword>
<dbReference type="AlphaFoldDB" id="A0A6A6E648"/>
<keyword evidence="1" id="KW-0812">Transmembrane</keyword>
<evidence type="ECO:0000313" key="3">
    <source>
        <dbReference type="Proteomes" id="UP000800200"/>
    </source>
</evidence>
<keyword evidence="3" id="KW-1185">Reference proteome</keyword>
<proteinExistence type="predicted"/>
<feature type="transmembrane region" description="Helical" evidence="1">
    <location>
        <begin position="15"/>
        <end position="31"/>
    </location>
</feature>
<dbReference type="OrthoDB" id="3762113at2759"/>
<evidence type="ECO:0000256" key="1">
    <source>
        <dbReference type="SAM" id="Phobius"/>
    </source>
</evidence>
<dbReference type="Proteomes" id="UP000800200">
    <property type="component" value="Unassembled WGS sequence"/>
</dbReference>
<evidence type="ECO:0000313" key="2">
    <source>
        <dbReference type="EMBL" id="KAF2186623.1"/>
    </source>
</evidence>
<evidence type="ECO:0008006" key="4">
    <source>
        <dbReference type="Google" id="ProtNLM"/>
    </source>
</evidence>
<protein>
    <recommendedName>
        <fullName evidence="4">DDE-1 domain-containing protein</fullName>
    </recommendedName>
</protein>
<gene>
    <name evidence="2" type="ORF">K469DRAFT_539062</name>
</gene>
<keyword evidence="1" id="KW-1133">Transmembrane helix</keyword>
<feature type="non-terminal residue" evidence="2">
    <location>
        <position position="1"/>
    </location>
</feature>
<accession>A0A6A6E648</accession>
<feature type="non-terminal residue" evidence="2">
    <location>
        <position position="66"/>
    </location>
</feature>
<dbReference type="EMBL" id="ML994629">
    <property type="protein sequence ID" value="KAF2186623.1"/>
    <property type="molecule type" value="Genomic_DNA"/>
</dbReference>
<name>A0A6A6E648_9PEZI</name>